<name>A0A0D8B741_9ACTN</name>
<protein>
    <recommendedName>
        <fullName evidence="3">DNA repair photolyase</fullName>
    </recommendedName>
</protein>
<organism evidence="1 2">
    <name type="scientific">Frankia torreyi</name>
    <dbReference type="NCBI Taxonomy" id="1856"/>
    <lineage>
        <taxon>Bacteria</taxon>
        <taxon>Bacillati</taxon>
        <taxon>Actinomycetota</taxon>
        <taxon>Actinomycetes</taxon>
        <taxon>Frankiales</taxon>
        <taxon>Frankiaceae</taxon>
        <taxon>Frankia</taxon>
    </lineage>
</organism>
<comment type="caution">
    <text evidence="1">The sequence shown here is derived from an EMBL/GenBank/DDBJ whole genome shotgun (WGS) entry which is preliminary data.</text>
</comment>
<dbReference type="EMBL" id="JYFN01000071">
    <property type="protein sequence ID" value="KJE20113.1"/>
    <property type="molecule type" value="Genomic_DNA"/>
</dbReference>
<keyword evidence="2" id="KW-1185">Reference proteome</keyword>
<evidence type="ECO:0008006" key="3">
    <source>
        <dbReference type="Google" id="ProtNLM"/>
    </source>
</evidence>
<gene>
    <name evidence="1" type="ORF">FF36_05604</name>
</gene>
<evidence type="ECO:0000313" key="1">
    <source>
        <dbReference type="EMBL" id="KJE20113.1"/>
    </source>
</evidence>
<reference evidence="2" key="1">
    <citation type="submission" date="2015-02" db="EMBL/GenBank/DDBJ databases">
        <title>Draft Genome of Frankia sp. CpI1-S.</title>
        <authorList>
            <person name="Oshone R.T."/>
            <person name="Ngom M."/>
            <person name="Ghodhbane-Gtari F."/>
            <person name="Gtari M."/>
            <person name="Morris K."/>
            <person name="Thomas K."/>
            <person name="Sen A."/>
            <person name="Tisa L.S."/>
        </authorList>
    </citation>
    <scope>NUCLEOTIDE SEQUENCE [LARGE SCALE GENOMIC DNA]</scope>
    <source>
        <strain evidence="2">CpI1-S</strain>
    </source>
</reference>
<evidence type="ECO:0000313" key="2">
    <source>
        <dbReference type="Proteomes" id="UP000032545"/>
    </source>
</evidence>
<dbReference type="Proteomes" id="UP000032545">
    <property type="component" value="Unassembled WGS sequence"/>
</dbReference>
<dbReference type="PATRIC" id="fig|1502723.3.peg.6212"/>
<sequence length="419" mass="46954">MNQPRAVTAQIGGGPRQLRVMTAAAQADLDPYMAQIVTYRKSGLSLNHIIGCPLDCGYCVRHFWGDFEHKTPHLLCPTDDAVELLLGHEAFRPSITPLQIFNKATDPFLPGVKPHLFQVLHALDDRSLDNLVLIITRFTVTADDMAELERLRHLRVTLLFTYSGITDSRVEPISKSAITTMSIATACAHRNRTRVVLYWRPIVPGWNDQADTMNHVLSVGADADAIVFTGYYHKQQNATYLRDLGVELPYRDEEFHRRKTMPDDLDARVVAAWRASGIATPLFRKTSCGVSAAHAVADYNGHWGVPELCDICPTRQIDLCRAGHRQPTPAEFETVLADLGYTSDHLIADGHVWTHGLGEQRRYAIQHTLGFQIWELDQPHFLHAHGRSLTGHQPTADQETELAAVQRDFGTAVRFDTDD</sequence>
<accession>A0A0D8B741</accession>
<dbReference type="AlphaFoldDB" id="A0A0D8B741"/>
<proteinExistence type="predicted"/>
<reference evidence="1 2" key="2">
    <citation type="journal article" date="2016" name="Genome Announc.">
        <title>Permanent Draft Genome Sequences for Two Variants of Frankia sp. Strain CpI1, the First Frankia Strain Isolated from Root Nodules of Comptonia peregrina.</title>
        <authorList>
            <person name="Oshone R."/>
            <person name="Hurst S.G.IV."/>
            <person name="Abebe-Akele F."/>
            <person name="Simpson S."/>
            <person name="Morris K."/>
            <person name="Thomas W.K."/>
            <person name="Tisa L.S."/>
        </authorList>
    </citation>
    <scope>NUCLEOTIDE SEQUENCE [LARGE SCALE GENOMIC DNA]</scope>
    <source>
        <strain evidence="2">CpI1-S</strain>
    </source>
</reference>